<gene>
    <name evidence="1" type="ORF">A0U93_10355</name>
</gene>
<name>A0A1U9KR99_9PROT</name>
<accession>A0A1U9KR99</accession>
<organism evidence="1 2">
    <name type="scientific">Neoasaia chiangmaiensis</name>
    <dbReference type="NCBI Taxonomy" id="320497"/>
    <lineage>
        <taxon>Bacteria</taxon>
        <taxon>Pseudomonadati</taxon>
        <taxon>Pseudomonadota</taxon>
        <taxon>Alphaproteobacteria</taxon>
        <taxon>Acetobacterales</taxon>
        <taxon>Acetobacteraceae</taxon>
        <taxon>Neoasaia</taxon>
    </lineage>
</organism>
<dbReference type="STRING" id="320497.A0U93_10355"/>
<dbReference type="EMBL" id="CP014691">
    <property type="protein sequence ID" value="AQS88277.1"/>
    <property type="molecule type" value="Genomic_DNA"/>
</dbReference>
<dbReference type="KEGG" id="nch:A0U93_10355"/>
<evidence type="ECO:0000313" key="2">
    <source>
        <dbReference type="Proteomes" id="UP000188604"/>
    </source>
</evidence>
<proteinExistence type="predicted"/>
<protein>
    <submittedName>
        <fullName evidence="1">Uncharacterized protein</fullName>
    </submittedName>
</protein>
<keyword evidence="2" id="KW-1185">Reference proteome</keyword>
<dbReference type="RefSeq" id="WP_077807298.1">
    <property type="nucleotide sequence ID" value="NZ_BJXS01000003.1"/>
</dbReference>
<evidence type="ECO:0000313" key="1">
    <source>
        <dbReference type="EMBL" id="AQS88277.1"/>
    </source>
</evidence>
<dbReference type="Proteomes" id="UP000188604">
    <property type="component" value="Chromosome"/>
</dbReference>
<sequence length="165" mass="17847">MDIAITWNVRECRGDWSIVSSDLALDNPLRTAVMVSLFTDRVAPEQPSSGDQAVGIAAPGNAANSGMSDRRGWWGDAYADLPIGSRLWQLRRAIKSGDHAIPLELEAICREALQWLIDDGVASGVTVNAAWSALSSSTVEFAVTIAEPTGSTQTFYYSWAWEGLT</sequence>
<dbReference type="InterPro" id="IPR010877">
    <property type="entry name" value="Phage_Mu_Gp46"/>
</dbReference>
<reference evidence="1 2" key="1">
    <citation type="submission" date="2016-03" db="EMBL/GenBank/DDBJ databases">
        <title>Acetic acid bacteria sequencing.</title>
        <authorList>
            <person name="Brandt J."/>
            <person name="Jakob F."/>
            <person name="Vogel R.F."/>
        </authorList>
    </citation>
    <scope>NUCLEOTIDE SEQUENCE [LARGE SCALE GENOMIC DNA]</scope>
    <source>
        <strain evidence="1 2">NBRC 101099</strain>
    </source>
</reference>
<dbReference type="AlphaFoldDB" id="A0A1U9KR99"/>
<dbReference type="OrthoDB" id="5677166at2"/>
<dbReference type="Pfam" id="PF07409">
    <property type="entry name" value="GP46"/>
    <property type="match status" value="1"/>
</dbReference>